<feature type="non-terminal residue" evidence="1">
    <location>
        <position position="1"/>
    </location>
</feature>
<evidence type="ECO:0000313" key="2">
    <source>
        <dbReference type="Proteomes" id="UP001186974"/>
    </source>
</evidence>
<protein>
    <submittedName>
        <fullName evidence="1">Uncharacterized protein</fullName>
    </submittedName>
</protein>
<feature type="non-terminal residue" evidence="1">
    <location>
        <position position="115"/>
    </location>
</feature>
<proteinExistence type="predicted"/>
<evidence type="ECO:0000313" key="1">
    <source>
        <dbReference type="EMBL" id="KAK3069700.1"/>
    </source>
</evidence>
<comment type="caution">
    <text evidence="1">The sequence shown here is derived from an EMBL/GenBank/DDBJ whole genome shotgun (WGS) entry which is preliminary data.</text>
</comment>
<gene>
    <name evidence="1" type="ORF">LTS18_000261</name>
</gene>
<dbReference type="EMBL" id="JAWDJW010005069">
    <property type="protein sequence ID" value="KAK3069700.1"/>
    <property type="molecule type" value="Genomic_DNA"/>
</dbReference>
<reference evidence="1" key="1">
    <citation type="submission" date="2024-09" db="EMBL/GenBank/DDBJ databases">
        <title>Black Yeasts Isolated from many extreme environments.</title>
        <authorList>
            <person name="Coleine C."/>
            <person name="Stajich J.E."/>
            <person name="Selbmann L."/>
        </authorList>
    </citation>
    <scope>NUCLEOTIDE SEQUENCE</scope>
    <source>
        <strain evidence="1">CCFEE 5737</strain>
    </source>
</reference>
<dbReference type="Proteomes" id="UP001186974">
    <property type="component" value="Unassembled WGS sequence"/>
</dbReference>
<accession>A0ACC3DGH9</accession>
<sequence length="115" mass="13401">PPHQRRHRALCQPQLGSDGMDTRIGNRFLARRSSVRHFRPQMDGSVHNGPLSHRQHPRRDSTHYRDPHRCELAQRSCGCCPAELWYHSGRACTQQDAWTAPYRSFLVISSLRWCV</sequence>
<keyword evidence="2" id="KW-1185">Reference proteome</keyword>
<organism evidence="1 2">
    <name type="scientific">Coniosporium uncinatum</name>
    <dbReference type="NCBI Taxonomy" id="93489"/>
    <lineage>
        <taxon>Eukaryota</taxon>
        <taxon>Fungi</taxon>
        <taxon>Dikarya</taxon>
        <taxon>Ascomycota</taxon>
        <taxon>Pezizomycotina</taxon>
        <taxon>Dothideomycetes</taxon>
        <taxon>Dothideomycetes incertae sedis</taxon>
        <taxon>Coniosporium</taxon>
    </lineage>
</organism>
<name>A0ACC3DGH9_9PEZI</name>